<dbReference type="PANTHER" id="PTHR30629">
    <property type="entry name" value="PROPHAGE INTEGRASE"/>
    <property type="match status" value="1"/>
</dbReference>
<evidence type="ECO:0000313" key="6">
    <source>
        <dbReference type="EMBL" id="EHK56777.1"/>
    </source>
</evidence>
<dbReference type="CDD" id="cd00801">
    <property type="entry name" value="INT_P4_C"/>
    <property type="match status" value="1"/>
</dbReference>
<keyword evidence="2" id="KW-0229">DNA integration</keyword>
<accession>H0HR67</accession>
<dbReference type="InterPro" id="IPR002104">
    <property type="entry name" value="Integrase_catalytic"/>
</dbReference>
<protein>
    <submittedName>
        <fullName evidence="6">Phage integrase family protein</fullName>
    </submittedName>
</protein>
<evidence type="ECO:0000256" key="2">
    <source>
        <dbReference type="ARBA" id="ARBA00022908"/>
    </source>
</evidence>
<dbReference type="Gene3D" id="1.10.443.10">
    <property type="entry name" value="Intergrase catalytic core"/>
    <property type="match status" value="1"/>
</dbReference>
<evidence type="ECO:0000256" key="3">
    <source>
        <dbReference type="ARBA" id="ARBA00023125"/>
    </source>
</evidence>
<evidence type="ECO:0000256" key="1">
    <source>
        <dbReference type="ARBA" id="ARBA00008857"/>
    </source>
</evidence>
<dbReference type="InterPro" id="IPR011010">
    <property type="entry name" value="DNA_brk_join_enz"/>
</dbReference>
<dbReference type="Gene3D" id="1.10.150.130">
    <property type="match status" value="1"/>
</dbReference>
<organism evidence="6 7">
    <name type="scientific">Mesorhizobium alhagi CCNWXJ12-2</name>
    <dbReference type="NCBI Taxonomy" id="1107882"/>
    <lineage>
        <taxon>Bacteria</taxon>
        <taxon>Pseudomonadati</taxon>
        <taxon>Pseudomonadota</taxon>
        <taxon>Alphaproteobacteria</taxon>
        <taxon>Hyphomicrobiales</taxon>
        <taxon>Phyllobacteriaceae</taxon>
        <taxon>Allomesorhizobium</taxon>
    </lineage>
</organism>
<evidence type="ECO:0000313" key="7">
    <source>
        <dbReference type="Proteomes" id="UP000003250"/>
    </source>
</evidence>
<dbReference type="PANTHER" id="PTHR30629:SF2">
    <property type="entry name" value="PROPHAGE INTEGRASE INTS-RELATED"/>
    <property type="match status" value="1"/>
</dbReference>
<dbReference type="InterPro" id="IPR050808">
    <property type="entry name" value="Phage_Integrase"/>
</dbReference>
<name>H0HR67_9HYPH</name>
<dbReference type="RefSeq" id="WP_008836277.1">
    <property type="nucleotide sequence ID" value="NZ_AHAM01000101.1"/>
</dbReference>
<gene>
    <name evidence="6" type="ORF">MAXJ12_13251</name>
</gene>
<reference evidence="6 7" key="1">
    <citation type="journal article" date="2012" name="J. Bacteriol.">
        <title>Draft Genome Sequence of Mesorhizobium alhagi CCNWXJ12-2T, a Novel Salt-Resistant Species Isolated from the Desert of Northwestern China.</title>
        <authorList>
            <person name="Zhou M."/>
            <person name="Chen W."/>
            <person name="Chen H."/>
            <person name="Wei G."/>
        </authorList>
    </citation>
    <scope>NUCLEOTIDE SEQUENCE [LARGE SCALE GENOMIC DNA]</scope>
    <source>
        <strain evidence="6 7">CCNWXJ12-2</strain>
    </source>
</reference>
<dbReference type="PROSITE" id="PS51898">
    <property type="entry name" value="TYR_RECOMBINASE"/>
    <property type="match status" value="1"/>
</dbReference>
<dbReference type="Pfam" id="PF13356">
    <property type="entry name" value="Arm-DNA-bind_3"/>
    <property type="match status" value="1"/>
</dbReference>
<dbReference type="EMBL" id="AHAM01000101">
    <property type="protein sequence ID" value="EHK56777.1"/>
    <property type="molecule type" value="Genomic_DNA"/>
</dbReference>
<dbReference type="GO" id="GO:0006310">
    <property type="term" value="P:DNA recombination"/>
    <property type="evidence" value="ECO:0007669"/>
    <property type="project" value="UniProtKB-KW"/>
</dbReference>
<dbReference type="PATRIC" id="fig|1107882.3.peg.2589"/>
<sequence>MGSHTRNVLTVKSIAASKAGKLRDGGGLWLVTKGNGRYWILDYRHGGKRRELGLGPLHSVGLATARDKAEAARALVRQGIDPIGHKHGVEAIEAAKAKAAVKTFGEYADDYIADAVKAGRWRGAKTEAGWRNTLTNHAAPIRDKALVAIDVQDVLSVIRPLWGIKQETAEKLRERIERVLDSAKVEGLRAGENPAAWKGNLEHVLHKPDSLTSTNNHPALPYEQMPAFMNKLAAIDGMGARALEFTILTAARSGEVRGAVWSEIDLDAAMWAIPARRMKEGKAHRVPLSDAAVKLLKATPRFHGNDLVFPAVRGGELSDMTLAAAIKRIHASEQKAGREGFVDPKQLNADGKPRIATVHGFRSTFKDWATEATDHQTEIAEAALAHVTGTAVERAYRRGDALAKRRALMADWASYCDKAPHIEK</sequence>
<dbReference type="InterPro" id="IPR025166">
    <property type="entry name" value="Integrase_DNA_bind_dom"/>
</dbReference>
<dbReference type="Pfam" id="PF22022">
    <property type="entry name" value="Phage_int_M"/>
    <property type="match status" value="1"/>
</dbReference>
<evidence type="ECO:0000259" key="5">
    <source>
        <dbReference type="PROSITE" id="PS51898"/>
    </source>
</evidence>
<keyword evidence="3" id="KW-0238">DNA-binding</keyword>
<dbReference type="InterPro" id="IPR053876">
    <property type="entry name" value="Phage_int_M"/>
</dbReference>
<dbReference type="SUPFAM" id="SSF56349">
    <property type="entry name" value="DNA breaking-rejoining enzymes"/>
    <property type="match status" value="1"/>
</dbReference>
<feature type="domain" description="Tyr recombinase" evidence="5">
    <location>
        <begin position="215"/>
        <end position="409"/>
    </location>
</feature>
<keyword evidence="4" id="KW-0233">DNA recombination</keyword>
<dbReference type="AlphaFoldDB" id="H0HR67"/>
<dbReference type="InterPro" id="IPR010998">
    <property type="entry name" value="Integrase_recombinase_N"/>
</dbReference>
<proteinExistence type="inferred from homology"/>
<keyword evidence="7" id="KW-1185">Reference proteome</keyword>
<dbReference type="InterPro" id="IPR013762">
    <property type="entry name" value="Integrase-like_cat_sf"/>
</dbReference>
<dbReference type="GO" id="GO:0015074">
    <property type="term" value="P:DNA integration"/>
    <property type="evidence" value="ECO:0007669"/>
    <property type="project" value="UniProtKB-KW"/>
</dbReference>
<dbReference type="Proteomes" id="UP000003250">
    <property type="component" value="Unassembled WGS sequence"/>
</dbReference>
<comment type="similarity">
    <text evidence="1">Belongs to the 'phage' integrase family.</text>
</comment>
<dbReference type="InterPro" id="IPR038488">
    <property type="entry name" value="Integrase_DNA-bd_sf"/>
</dbReference>
<dbReference type="Pfam" id="PF00589">
    <property type="entry name" value="Phage_integrase"/>
    <property type="match status" value="1"/>
</dbReference>
<dbReference type="Gene3D" id="3.30.160.390">
    <property type="entry name" value="Integrase, DNA-binding domain"/>
    <property type="match status" value="1"/>
</dbReference>
<evidence type="ECO:0000256" key="4">
    <source>
        <dbReference type="ARBA" id="ARBA00023172"/>
    </source>
</evidence>
<dbReference type="GO" id="GO:0003677">
    <property type="term" value="F:DNA binding"/>
    <property type="evidence" value="ECO:0007669"/>
    <property type="project" value="UniProtKB-KW"/>
</dbReference>
<dbReference type="OrthoDB" id="9795573at2"/>